<evidence type="ECO:0000313" key="7">
    <source>
        <dbReference type="Proteomes" id="UP000521872"/>
    </source>
</evidence>
<keyword evidence="4" id="KW-0560">Oxidoreductase</keyword>
<name>A0A8H4VQU7_9AGAR</name>
<dbReference type="NCBIfam" id="TIGR03649">
    <property type="entry name" value="ergot_EASG"/>
    <property type="match status" value="1"/>
</dbReference>
<reference evidence="6 7" key="1">
    <citation type="submission" date="2019-12" db="EMBL/GenBank/DDBJ databases">
        <authorList>
            <person name="Floudas D."/>
            <person name="Bentzer J."/>
            <person name="Ahren D."/>
            <person name="Johansson T."/>
            <person name="Persson P."/>
            <person name="Tunlid A."/>
        </authorList>
    </citation>
    <scope>NUCLEOTIDE SEQUENCE [LARGE SCALE GENOMIC DNA]</scope>
    <source>
        <strain evidence="6 7">CBS 102.39</strain>
    </source>
</reference>
<accession>A0A8H4VQU7</accession>
<dbReference type="InterPro" id="IPR036291">
    <property type="entry name" value="NAD(P)-bd_dom_sf"/>
</dbReference>
<comment type="pathway">
    <text evidence="1">Alkaloid biosynthesis; ergot alkaloid biosynthesis.</text>
</comment>
<sequence>MTILLTGGTGKTGAVLARLLHAANQPFVVANRSGKVPEPFTGVQFDWLNPETFENLFKAHPDIDRVYLVVPQAPDLLPIIGPFIDLCITKGVKRYVLLSATQIAAGGPGHGKVHQYLLDKGVDYSVLRTTWFMQNFTLHQDEIKEKDQISTAMGNAKVPWISTEDIAQAAFNDLTSEKSPNKEYFVLGPELYSNEEATRLLSSVLGREIACRKVTVEEKAGVYKELGFPADFAAFVAHAEGDVAKNTEAPIMDEPAHRKYIGKHTLEQFFRENRHLWIKE</sequence>
<dbReference type="SUPFAM" id="SSF51735">
    <property type="entry name" value="NAD(P)-binding Rossmann-fold domains"/>
    <property type="match status" value="1"/>
</dbReference>
<dbReference type="InterPro" id="IPR051604">
    <property type="entry name" value="Ergot_Alk_Oxidoreductase"/>
</dbReference>
<gene>
    <name evidence="6" type="ORF">D9613_008442</name>
</gene>
<comment type="similarity">
    <text evidence="2">Belongs to the fgaFS/easG family.</text>
</comment>
<dbReference type="Proteomes" id="UP000521872">
    <property type="component" value="Unassembled WGS sequence"/>
</dbReference>
<protein>
    <recommendedName>
        <fullName evidence="5">NAD-dependent epimerase/dehydratase domain-containing protein</fullName>
    </recommendedName>
</protein>
<dbReference type="AlphaFoldDB" id="A0A8H4VQU7"/>
<feature type="domain" description="NAD-dependent epimerase/dehydratase" evidence="5">
    <location>
        <begin position="3"/>
        <end position="69"/>
    </location>
</feature>
<dbReference type="UniPathway" id="UPA00327"/>
<comment type="caution">
    <text evidence="6">The sequence shown here is derived from an EMBL/GenBank/DDBJ whole genome shotgun (WGS) entry which is preliminary data.</text>
</comment>
<dbReference type="InterPro" id="IPR001509">
    <property type="entry name" value="Epimerase_deHydtase"/>
</dbReference>
<organism evidence="6 7">
    <name type="scientific">Agrocybe pediades</name>
    <dbReference type="NCBI Taxonomy" id="84607"/>
    <lineage>
        <taxon>Eukaryota</taxon>
        <taxon>Fungi</taxon>
        <taxon>Dikarya</taxon>
        <taxon>Basidiomycota</taxon>
        <taxon>Agaricomycotina</taxon>
        <taxon>Agaricomycetes</taxon>
        <taxon>Agaricomycetidae</taxon>
        <taxon>Agaricales</taxon>
        <taxon>Agaricineae</taxon>
        <taxon>Strophariaceae</taxon>
        <taxon>Agrocybe</taxon>
    </lineage>
</organism>
<dbReference type="GO" id="GO:0035835">
    <property type="term" value="P:indole alkaloid biosynthetic process"/>
    <property type="evidence" value="ECO:0007669"/>
    <property type="project" value="UniProtKB-UniPathway"/>
</dbReference>
<evidence type="ECO:0000256" key="3">
    <source>
        <dbReference type="ARBA" id="ARBA00022589"/>
    </source>
</evidence>
<dbReference type="Pfam" id="PF01370">
    <property type="entry name" value="Epimerase"/>
    <property type="match status" value="1"/>
</dbReference>
<dbReference type="InterPro" id="IPR019901">
    <property type="entry name" value="Ergot_alkaloid_biosynthesis"/>
</dbReference>
<dbReference type="GO" id="GO:0016491">
    <property type="term" value="F:oxidoreductase activity"/>
    <property type="evidence" value="ECO:0007669"/>
    <property type="project" value="UniProtKB-KW"/>
</dbReference>
<evidence type="ECO:0000256" key="2">
    <source>
        <dbReference type="ARBA" id="ARBA00005372"/>
    </source>
</evidence>
<proteinExistence type="inferred from homology"/>
<evidence type="ECO:0000256" key="1">
    <source>
        <dbReference type="ARBA" id="ARBA00005107"/>
    </source>
</evidence>
<dbReference type="EMBL" id="JAACJL010000031">
    <property type="protein sequence ID" value="KAF4616724.1"/>
    <property type="molecule type" value="Genomic_DNA"/>
</dbReference>
<dbReference type="PANTHER" id="PTHR43162">
    <property type="match status" value="1"/>
</dbReference>
<evidence type="ECO:0000256" key="4">
    <source>
        <dbReference type="ARBA" id="ARBA00023002"/>
    </source>
</evidence>
<dbReference type="PANTHER" id="PTHR43162:SF1">
    <property type="entry name" value="PRESTALK A DIFFERENTIATION PROTEIN A"/>
    <property type="match status" value="1"/>
</dbReference>
<dbReference type="Gene3D" id="3.90.25.10">
    <property type="entry name" value="UDP-galactose 4-epimerase, domain 1"/>
    <property type="match status" value="1"/>
</dbReference>
<keyword evidence="7" id="KW-1185">Reference proteome</keyword>
<keyword evidence="3" id="KW-0017">Alkaloid metabolism</keyword>
<evidence type="ECO:0000313" key="6">
    <source>
        <dbReference type="EMBL" id="KAF4616724.1"/>
    </source>
</evidence>
<dbReference type="Gene3D" id="3.40.50.720">
    <property type="entry name" value="NAD(P)-binding Rossmann-like Domain"/>
    <property type="match status" value="1"/>
</dbReference>
<evidence type="ECO:0000259" key="5">
    <source>
        <dbReference type="Pfam" id="PF01370"/>
    </source>
</evidence>